<proteinExistence type="predicted"/>
<comment type="caution">
    <text evidence="2">The sequence shown here is derived from an EMBL/GenBank/DDBJ whole genome shotgun (WGS) entry which is preliminary data.</text>
</comment>
<organism evidence="2 3">
    <name type="scientific">Tropilaelaps mercedesae</name>
    <dbReference type="NCBI Taxonomy" id="418985"/>
    <lineage>
        <taxon>Eukaryota</taxon>
        <taxon>Metazoa</taxon>
        <taxon>Ecdysozoa</taxon>
        <taxon>Arthropoda</taxon>
        <taxon>Chelicerata</taxon>
        <taxon>Arachnida</taxon>
        <taxon>Acari</taxon>
        <taxon>Parasitiformes</taxon>
        <taxon>Mesostigmata</taxon>
        <taxon>Gamasina</taxon>
        <taxon>Dermanyssoidea</taxon>
        <taxon>Laelapidae</taxon>
        <taxon>Tropilaelaps</taxon>
    </lineage>
</organism>
<dbReference type="EMBL" id="MNPL01005630">
    <property type="protein sequence ID" value="OQR75891.1"/>
    <property type="molecule type" value="Genomic_DNA"/>
</dbReference>
<dbReference type="AlphaFoldDB" id="A0A1V9XR07"/>
<protein>
    <submittedName>
        <fullName evidence="2">Uncharacterized protein</fullName>
    </submittedName>
</protein>
<dbReference type="Proteomes" id="UP000192247">
    <property type="component" value="Unassembled WGS sequence"/>
</dbReference>
<reference evidence="2 3" key="1">
    <citation type="journal article" date="2017" name="Gigascience">
        <title>Draft genome of the honey bee ectoparasitic mite, Tropilaelaps mercedesae, is shaped by the parasitic life history.</title>
        <authorList>
            <person name="Dong X."/>
            <person name="Armstrong S.D."/>
            <person name="Xia D."/>
            <person name="Makepeace B.L."/>
            <person name="Darby A.C."/>
            <person name="Kadowaki T."/>
        </authorList>
    </citation>
    <scope>NUCLEOTIDE SEQUENCE [LARGE SCALE GENOMIC DNA]</scope>
    <source>
        <strain evidence="2">Wuxi-XJTLU</strain>
    </source>
</reference>
<dbReference type="InParanoid" id="A0A1V9XR07"/>
<evidence type="ECO:0000313" key="2">
    <source>
        <dbReference type="EMBL" id="OQR75891.1"/>
    </source>
</evidence>
<evidence type="ECO:0000256" key="1">
    <source>
        <dbReference type="SAM" id="MobiDB-lite"/>
    </source>
</evidence>
<feature type="region of interest" description="Disordered" evidence="1">
    <location>
        <begin position="130"/>
        <end position="150"/>
    </location>
</feature>
<keyword evidence="3" id="KW-1185">Reference proteome</keyword>
<evidence type="ECO:0000313" key="3">
    <source>
        <dbReference type="Proteomes" id="UP000192247"/>
    </source>
</evidence>
<sequence length="224" mass="25825">MAELARPGVICVWLFRELTLFRHTSMYGKIMGRFLLQGAVSGGDGDFLDTSNALILASSPRIVFSVQTRASEKAARRSKDTRPFDAHSVELHRINYRRYKHLPWPSPVIAPLPSPFRCIPDYEGRPKRAEESRTVRTHGVHGHTQLSPRRWPQRRRLLRRATITKTTKAVIILQTSGYKMRERTDAKSFLVEGEPQFNKGEIIYPRAFLMYKFISDTEDEVALR</sequence>
<accession>A0A1V9XR07</accession>
<gene>
    <name evidence="2" type="ORF">BIW11_08134</name>
</gene>
<name>A0A1V9XR07_9ACAR</name>